<evidence type="ECO:0000313" key="7">
    <source>
        <dbReference type="Proteomes" id="UP000466586"/>
    </source>
</evidence>
<sequence length="175" mass="20522">MNDNLRYPIGKFVLPENISKVQLDEWIDQISALPAKIREAAAGLSDKQLDTPYRPGGWTLRQVIHHLPDSHMNAYIRFKLAYTEDHPTVRPYYEEIWAECGEAKNGPIEVSINLLDALHKRWVFFLKTLNVEDFDRSYQHAEHGESNLKKMLGLYVWHGNHHLNHIINTRKLNKW</sequence>
<gene>
    <name evidence="6" type="ORF">GS399_01370</name>
</gene>
<dbReference type="Proteomes" id="UP000466586">
    <property type="component" value="Unassembled WGS sequence"/>
</dbReference>
<evidence type="ECO:0000256" key="3">
    <source>
        <dbReference type="ARBA" id="ARBA00022801"/>
    </source>
</evidence>
<protein>
    <submittedName>
        <fullName evidence="6">Putative metal-dependent hydrolase</fullName>
    </submittedName>
</protein>
<evidence type="ECO:0000256" key="2">
    <source>
        <dbReference type="ARBA" id="ARBA00022723"/>
    </source>
</evidence>
<evidence type="ECO:0000313" key="6">
    <source>
        <dbReference type="EMBL" id="MXV49607.1"/>
    </source>
</evidence>
<name>A0A7K1Y4U6_9SPHI</name>
<dbReference type="InterPro" id="IPR034660">
    <property type="entry name" value="DinB/YfiT-like"/>
</dbReference>
<dbReference type="HAMAP" id="MF_01256">
    <property type="entry name" value="YfiT_hydrol"/>
    <property type="match status" value="1"/>
</dbReference>
<dbReference type="GO" id="GO:0016787">
    <property type="term" value="F:hydrolase activity"/>
    <property type="evidence" value="ECO:0007669"/>
    <property type="project" value="UniProtKB-KW"/>
</dbReference>
<accession>A0A7K1Y4U6</accession>
<feature type="domain" description="DinB-like" evidence="5">
    <location>
        <begin position="30"/>
        <end position="166"/>
    </location>
</feature>
<evidence type="ECO:0000259" key="5">
    <source>
        <dbReference type="Pfam" id="PF12867"/>
    </source>
</evidence>
<dbReference type="EMBL" id="WVHT01000001">
    <property type="protein sequence ID" value="MXV49607.1"/>
    <property type="molecule type" value="Genomic_DNA"/>
</dbReference>
<dbReference type="SUPFAM" id="SSF109854">
    <property type="entry name" value="DinB/YfiT-like putative metalloenzymes"/>
    <property type="match status" value="1"/>
</dbReference>
<evidence type="ECO:0000256" key="1">
    <source>
        <dbReference type="ARBA" id="ARBA00022490"/>
    </source>
</evidence>
<reference evidence="6 7" key="1">
    <citation type="submission" date="2019-11" db="EMBL/GenBank/DDBJ databases">
        <title>Pedobacter sp. HMF7647 Genome sequencing and assembly.</title>
        <authorList>
            <person name="Kang H."/>
            <person name="Kim H."/>
            <person name="Joh K."/>
        </authorList>
    </citation>
    <scope>NUCLEOTIDE SEQUENCE [LARGE SCALE GENOMIC DNA]</scope>
    <source>
        <strain evidence="6 7">HMF7647</strain>
    </source>
</reference>
<dbReference type="InterPro" id="IPR024775">
    <property type="entry name" value="DinB-like"/>
</dbReference>
<dbReference type="Pfam" id="PF12867">
    <property type="entry name" value="DinB_2"/>
    <property type="match status" value="1"/>
</dbReference>
<dbReference type="NCBIfam" id="NF009807">
    <property type="entry name" value="PRK13291.1"/>
    <property type="match status" value="1"/>
</dbReference>
<keyword evidence="2" id="KW-0479">Metal-binding</keyword>
<evidence type="ECO:0000256" key="4">
    <source>
        <dbReference type="ARBA" id="ARBA00022833"/>
    </source>
</evidence>
<dbReference type="InterPro" id="IPR023774">
    <property type="entry name" value="Put_metal_dep_hydrolase_YfiT"/>
</dbReference>
<dbReference type="AlphaFoldDB" id="A0A7K1Y4U6"/>
<keyword evidence="7" id="KW-1185">Reference proteome</keyword>
<keyword evidence="1" id="KW-0963">Cytoplasm</keyword>
<dbReference type="GO" id="GO:0046872">
    <property type="term" value="F:metal ion binding"/>
    <property type="evidence" value="ECO:0007669"/>
    <property type="project" value="UniProtKB-KW"/>
</dbReference>
<dbReference type="Gene3D" id="1.20.120.450">
    <property type="entry name" value="dinb family like domain"/>
    <property type="match status" value="1"/>
</dbReference>
<keyword evidence="3 6" id="KW-0378">Hydrolase</keyword>
<proteinExistence type="inferred from homology"/>
<keyword evidence="4" id="KW-0862">Zinc</keyword>
<organism evidence="6 7">
    <name type="scientific">Hufsiella arboris</name>
    <dbReference type="NCBI Taxonomy" id="2695275"/>
    <lineage>
        <taxon>Bacteria</taxon>
        <taxon>Pseudomonadati</taxon>
        <taxon>Bacteroidota</taxon>
        <taxon>Sphingobacteriia</taxon>
        <taxon>Sphingobacteriales</taxon>
        <taxon>Sphingobacteriaceae</taxon>
        <taxon>Hufsiella</taxon>
    </lineage>
</organism>
<comment type="caution">
    <text evidence="6">The sequence shown here is derived from an EMBL/GenBank/DDBJ whole genome shotgun (WGS) entry which is preliminary data.</text>
</comment>